<name>A0A1X7EVV7_9HYPH</name>
<feature type="transmembrane region" description="Helical" evidence="1">
    <location>
        <begin position="419"/>
        <end position="441"/>
    </location>
</feature>
<feature type="transmembrane region" description="Helical" evidence="1">
    <location>
        <begin position="129"/>
        <end position="147"/>
    </location>
</feature>
<dbReference type="AlphaFoldDB" id="A0A1X7EVV7"/>
<reference evidence="3" key="1">
    <citation type="submission" date="2017-04" db="EMBL/GenBank/DDBJ databases">
        <authorList>
            <person name="Varghese N."/>
            <person name="Submissions S."/>
        </authorList>
    </citation>
    <scope>NUCLEOTIDE SEQUENCE [LARGE SCALE GENOMIC DNA]</scope>
    <source>
        <strain evidence="3">B4P</strain>
    </source>
</reference>
<protein>
    <submittedName>
        <fullName evidence="2">Uncharacterized protein</fullName>
    </submittedName>
</protein>
<keyword evidence="1" id="KW-0812">Transmembrane</keyword>
<accession>A0A1X7EVV7</accession>
<dbReference type="STRING" id="464029.SAMN02982989_1912"/>
<feature type="transmembrane region" description="Helical" evidence="1">
    <location>
        <begin position="96"/>
        <end position="117"/>
    </location>
</feature>
<dbReference type="EMBL" id="FXAF01000006">
    <property type="protein sequence ID" value="SMF41315.1"/>
    <property type="molecule type" value="Genomic_DNA"/>
</dbReference>
<keyword evidence="1" id="KW-1133">Transmembrane helix</keyword>
<keyword evidence="3" id="KW-1185">Reference proteome</keyword>
<gene>
    <name evidence="2" type="ORF">SAMN02982989_1912</name>
</gene>
<feature type="transmembrane region" description="Helical" evidence="1">
    <location>
        <begin position="22"/>
        <end position="43"/>
    </location>
</feature>
<evidence type="ECO:0000313" key="3">
    <source>
        <dbReference type="Proteomes" id="UP000192903"/>
    </source>
</evidence>
<keyword evidence="1" id="KW-0472">Membrane</keyword>
<evidence type="ECO:0000256" key="1">
    <source>
        <dbReference type="SAM" id="Phobius"/>
    </source>
</evidence>
<feature type="transmembrane region" description="Helical" evidence="1">
    <location>
        <begin position="300"/>
        <end position="326"/>
    </location>
</feature>
<feature type="transmembrane region" description="Helical" evidence="1">
    <location>
        <begin position="338"/>
        <end position="358"/>
    </location>
</feature>
<feature type="transmembrane region" description="Helical" evidence="1">
    <location>
        <begin position="453"/>
        <end position="469"/>
    </location>
</feature>
<dbReference type="OrthoDB" id="8141108at2"/>
<organism evidence="2 3">
    <name type="scientific">Xaviernesmea oryzae</name>
    <dbReference type="NCBI Taxonomy" id="464029"/>
    <lineage>
        <taxon>Bacteria</taxon>
        <taxon>Pseudomonadati</taxon>
        <taxon>Pseudomonadota</taxon>
        <taxon>Alphaproteobacteria</taxon>
        <taxon>Hyphomicrobiales</taxon>
        <taxon>Rhizobiaceae</taxon>
        <taxon>Rhizobium/Agrobacterium group</taxon>
        <taxon>Xaviernesmea</taxon>
    </lineage>
</organism>
<sequence length="506" mass="55176">MNITRTPTGFGTEDLRWQDPDALFHLCVAFLAVVAAVAAFAVWTPFGIAATFLLTLTLSIALPWAIPVVIACAFLYQNLVVTWFTPFVPDDNTFDALRGANFVILMTAFGIFFLASFQHRVRSVTELRPWLLFTFALCGLVCLYFALGALRGGPKDAVIYFRNTITPLACFHIAVLAASLYPVDIRKSMLWLCAGAVAYGYLEQIFRMDFLGLFHGDLYIQRGLKEQIEAGVWEKALRETGFVLRGLEDTMMTTFFNIRLFSDLFPPIFRNGGPNFHPISYAYGLSILSAWLLFKGRWLLPAAALPLLLVIGSKGATFMLAVALAARLIYHPARARSTLVAVVALPAIWTTAATAYGATHGDYHVLGLIAGVREFLSNPLGQGLGIGGNLSSTSVNLDWGRAQGEGVASVPVESAVGVMLYQMGIGSFAFFGFLAALALSARKHLIETGEPDFLFAFVAIVTISANAVLQEEAFFSPLALGFCLLLVGISLGTRWREMGMARTRFG</sequence>
<dbReference type="RefSeq" id="WP_085422172.1">
    <property type="nucleotide sequence ID" value="NZ_FXAF01000006.1"/>
</dbReference>
<feature type="transmembrane region" description="Helical" evidence="1">
    <location>
        <begin position="475"/>
        <end position="495"/>
    </location>
</feature>
<feature type="transmembrane region" description="Helical" evidence="1">
    <location>
        <begin position="50"/>
        <end position="76"/>
    </location>
</feature>
<feature type="transmembrane region" description="Helical" evidence="1">
    <location>
        <begin position="159"/>
        <end position="181"/>
    </location>
</feature>
<evidence type="ECO:0000313" key="2">
    <source>
        <dbReference type="EMBL" id="SMF41315.1"/>
    </source>
</evidence>
<proteinExistence type="predicted"/>
<dbReference type="Proteomes" id="UP000192903">
    <property type="component" value="Unassembled WGS sequence"/>
</dbReference>